<dbReference type="KEGG" id="bvz:BRAD3257_0516"/>
<proteinExistence type="predicted"/>
<gene>
    <name evidence="1" type="ORF">BRAD3257_0516</name>
</gene>
<accession>A0A2U3PRB8</accession>
<name>A0A2U3PRB8_9BRAD</name>
<dbReference type="AlphaFoldDB" id="A0A2U3PRB8"/>
<organism evidence="1 2">
    <name type="scientific">Bradyrhizobium vignae</name>
    <dbReference type="NCBI Taxonomy" id="1549949"/>
    <lineage>
        <taxon>Bacteria</taxon>
        <taxon>Pseudomonadati</taxon>
        <taxon>Pseudomonadota</taxon>
        <taxon>Alphaproteobacteria</taxon>
        <taxon>Hyphomicrobiales</taxon>
        <taxon>Nitrobacteraceae</taxon>
        <taxon>Bradyrhizobium</taxon>
    </lineage>
</organism>
<evidence type="ECO:0000313" key="2">
    <source>
        <dbReference type="Proteomes" id="UP000246085"/>
    </source>
</evidence>
<sequence>MCPVRSVTYVSGRSKMISYLELQTGQKFGRFLAFRFGRFEQAASAAGSMKELTGTDHYRFAFRNLSQGAPDVTSPWMSWIIRGR</sequence>
<protein>
    <submittedName>
        <fullName evidence="1">Uncharacterized protein</fullName>
    </submittedName>
</protein>
<dbReference type="Proteomes" id="UP000246085">
    <property type="component" value="Chromosome BRAD3257"/>
</dbReference>
<dbReference type="EMBL" id="LS398110">
    <property type="protein sequence ID" value="SPP91682.1"/>
    <property type="molecule type" value="Genomic_DNA"/>
</dbReference>
<reference evidence="1 2" key="1">
    <citation type="submission" date="2018-03" db="EMBL/GenBank/DDBJ databases">
        <authorList>
            <person name="Gully D."/>
        </authorList>
    </citation>
    <scope>NUCLEOTIDE SEQUENCE [LARGE SCALE GENOMIC DNA]</scope>
    <source>
        <strain evidence="1">ORS3257</strain>
    </source>
</reference>
<evidence type="ECO:0000313" key="1">
    <source>
        <dbReference type="EMBL" id="SPP91682.1"/>
    </source>
</evidence>